<feature type="compositionally biased region" description="Basic and acidic residues" evidence="1">
    <location>
        <begin position="100"/>
        <end position="121"/>
    </location>
</feature>
<organism evidence="3">
    <name type="scientific">Caenorhabditis brenneri</name>
    <name type="common">Nematode worm</name>
    <dbReference type="NCBI Taxonomy" id="135651"/>
    <lineage>
        <taxon>Eukaryota</taxon>
        <taxon>Metazoa</taxon>
        <taxon>Ecdysozoa</taxon>
        <taxon>Nematoda</taxon>
        <taxon>Chromadorea</taxon>
        <taxon>Rhabditida</taxon>
        <taxon>Rhabditina</taxon>
        <taxon>Rhabditomorpha</taxon>
        <taxon>Rhabditoidea</taxon>
        <taxon>Rhabditidae</taxon>
        <taxon>Peloderinae</taxon>
        <taxon>Caenorhabditis</taxon>
    </lineage>
</organism>
<evidence type="ECO:0000313" key="2">
    <source>
        <dbReference type="EMBL" id="EGT39385.1"/>
    </source>
</evidence>
<feature type="compositionally biased region" description="Polar residues" evidence="1">
    <location>
        <begin position="211"/>
        <end position="231"/>
    </location>
</feature>
<evidence type="ECO:0000256" key="1">
    <source>
        <dbReference type="SAM" id="MobiDB-lite"/>
    </source>
</evidence>
<dbReference type="InParanoid" id="G0NX45"/>
<name>G0NX45_CAEBE</name>
<sequence length="360" mass="39984">MRQGHVCAFYVSQSPNGTNKDQPNRRAQSSPGHHRTPAQWNNLFSNPLGARAGPSDQRGHPPPRSPSPFAEGAHPAVPEREPEREPARPPQRAQQIDWARPARQEEGGNRWERRGEQDRTGGHWSSSCRQGERPHHRRQESSRAPAHFHRSGDHGRRHQSRNGEGRHSRHQSSPPATPANPMDRENERVPNRSKEESPSESEWYKERSPNRRAQSPPGNHQMPVQWNNLHSNPPGARAGPSDQRARGGQDGASQARVLSRGRSPDSPPPTRSQSLFSSRARAEEKPAEAGGLLEQRAPRGQERRHSRSLSPVARSLSPAATTTISVAICCDSGKGEARRDWRTIGPARGGAAPQRKNKFL</sequence>
<dbReference type="STRING" id="135651.G0NX45"/>
<dbReference type="AlphaFoldDB" id="G0NX45"/>
<keyword evidence="3" id="KW-1185">Reference proteome</keyword>
<feature type="region of interest" description="Disordered" evidence="1">
    <location>
        <begin position="1"/>
        <end position="323"/>
    </location>
</feature>
<reference evidence="3" key="1">
    <citation type="submission" date="2011-07" db="EMBL/GenBank/DDBJ databases">
        <authorList>
            <consortium name="Caenorhabditis brenneri Sequencing and Analysis Consortium"/>
            <person name="Wilson R.K."/>
        </authorList>
    </citation>
    <scope>NUCLEOTIDE SEQUENCE [LARGE SCALE GENOMIC DNA]</scope>
    <source>
        <strain evidence="3">PB2801</strain>
    </source>
</reference>
<gene>
    <name evidence="2" type="ORF">CAEBREN_17574</name>
</gene>
<feature type="compositionally biased region" description="Basic and acidic residues" evidence="1">
    <location>
        <begin position="182"/>
        <end position="209"/>
    </location>
</feature>
<dbReference type="EMBL" id="GL379969">
    <property type="protein sequence ID" value="EGT39385.1"/>
    <property type="molecule type" value="Genomic_DNA"/>
</dbReference>
<dbReference type="Proteomes" id="UP000008068">
    <property type="component" value="Unassembled WGS sequence"/>
</dbReference>
<dbReference type="HOGENOM" id="CLU_769933_0_0_1"/>
<evidence type="ECO:0000313" key="3">
    <source>
        <dbReference type="Proteomes" id="UP000008068"/>
    </source>
</evidence>
<proteinExistence type="predicted"/>
<protein>
    <submittedName>
        <fullName evidence="2">Uncharacterized protein</fullName>
    </submittedName>
</protein>
<accession>G0NX45</accession>
<feature type="compositionally biased region" description="Basic and acidic residues" evidence="1">
    <location>
        <begin position="77"/>
        <end position="87"/>
    </location>
</feature>
<feature type="compositionally biased region" description="Polar residues" evidence="1">
    <location>
        <begin position="11"/>
        <end position="31"/>
    </location>
</feature>